<accession>A0A8H2X5K5</accession>
<keyword evidence="11 17" id="KW-1133">Transmembrane helix</keyword>
<feature type="compositionally biased region" description="Polar residues" evidence="16">
    <location>
        <begin position="606"/>
        <end position="618"/>
    </location>
</feature>
<dbReference type="PANTHER" id="PTHR12317:SF0">
    <property type="entry name" value="ACYLTRANSFERASE"/>
    <property type="match status" value="1"/>
</dbReference>
<dbReference type="Pfam" id="PF03982">
    <property type="entry name" value="DAGAT"/>
    <property type="match status" value="1"/>
</dbReference>
<dbReference type="EMBL" id="CAJMWS010000319">
    <property type="protein sequence ID" value="CAE6418493.1"/>
    <property type="molecule type" value="Genomic_DNA"/>
</dbReference>
<protein>
    <recommendedName>
        <fullName evidence="5">diacylglycerol O-acyltransferase</fullName>
        <ecNumber evidence="5">2.3.1.20</ecNumber>
    </recommendedName>
</protein>
<evidence type="ECO:0000256" key="7">
    <source>
        <dbReference type="ARBA" id="ARBA00022679"/>
    </source>
</evidence>
<evidence type="ECO:0000256" key="8">
    <source>
        <dbReference type="ARBA" id="ARBA00022692"/>
    </source>
</evidence>
<dbReference type="EC" id="2.3.1.20" evidence="5"/>
<feature type="transmembrane region" description="Helical" evidence="17">
    <location>
        <begin position="34"/>
        <end position="58"/>
    </location>
</feature>
<gene>
    <name evidence="19" type="ORF">RDB_LOCUS80941</name>
</gene>
<evidence type="ECO:0000256" key="1">
    <source>
        <dbReference type="ARBA" id="ARBA00004477"/>
    </source>
</evidence>
<feature type="region of interest" description="Disordered" evidence="16">
    <location>
        <begin position="496"/>
        <end position="521"/>
    </location>
</feature>
<evidence type="ECO:0000256" key="2">
    <source>
        <dbReference type="ARBA" id="ARBA00004771"/>
    </source>
</evidence>
<feature type="compositionally biased region" description="Polar residues" evidence="16">
    <location>
        <begin position="567"/>
        <end position="579"/>
    </location>
</feature>
<sequence>MSASSGSSSSSHLARIRWAPRHVPRARRLQTAAVCIWALLIPLCLSSFFLCCSVPLLWPLIIPYLIWALGFDEGPAKGTNFSQHFPGINPHLLTLTSNFHVPIYRDILLHLGICSVSKRSCANILKRGAGEAICIVIGGAAESLSAQPGTADLTLKRRLGFVKIAMQHGADLVPVFSFGENDIYEQLSNEKGTTVHKLQTKFQSVFGFTLPLFHGRGLLNYNFGLMPYRRPIVSVVGRPIHVTKTDDPSKAQVEATQKLYIEELMRPSFAFDHYDRHLVVLESDDMSNVADTHSVAPSIQEDIANITNPVGECQMSTTATEADQSLERNTLSQTLATETLSSGKDANELADINENSGSPVNTNMVDKVAEKIRGQSMVDGGPSAVETNQTKSSARQSHSSSEGESSDKETSRKRKLSSQSSVATETAVRQHLKRPKESDVPEREEDSEDLVLGTSVPKSPKTRQAFGFGAFASSKSPFASTQSVCIDSYPHVNGNAHGLSKSTSPTQTLVSESQNRTSLKTSEVVPNNGIDESLVSGNSAAVPSIPAPNRPINSGFAAFASVSPFQNPRTGIQPTTGINPISPPQESLAGPVRRSKSPVGKHQAFGQYSTGVSRFGTHSTRKATQDDGSQPTGDAVEKGVPVHPEFSDILQAKGEPDAESEDNATKLEMQRIQYNTGEEEDFTVFQTRAKLYTQDEQFAYKERGTGLLKINVRRSDGEGARIVMRAEGVLRLLLNMALYPGLICELGPDPKFVKIAEITPNERKFHAIKVGSTKLAQELYDHLTENTPTKSMVSGA</sequence>
<name>A0A8H2X5K5_9AGAM</name>
<dbReference type="Pfam" id="PF00638">
    <property type="entry name" value="Ran_BP1"/>
    <property type="match status" value="1"/>
</dbReference>
<dbReference type="AlphaFoldDB" id="A0A8H2X5K5"/>
<evidence type="ECO:0000256" key="14">
    <source>
        <dbReference type="ARBA" id="ARBA00023315"/>
    </source>
</evidence>
<keyword evidence="12" id="KW-0443">Lipid metabolism</keyword>
<keyword evidence="8 17" id="KW-0812">Transmembrane</keyword>
<keyword evidence="13 17" id="KW-0472">Membrane</keyword>
<feature type="compositionally biased region" description="Low complexity" evidence="16">
    <location>
        <begin position="392"/>
        <end position="403"/>
    </location>
</feature>
<evidence type="ECO:0000256" key="17">
    <source>
        <dbReference type="SAM" id="Phobius"/>
    </source>
</evidence>
<dbReference type="GO" id="GO:0006071">
    <property type="term" value="P:glycerol metabolic process"/>
    <property type="evidence" value="ECO:0007669"/>
    <property type="project" value="UniProtKB-KW"/>
</dbReference>
<feature type="region of interest" description="Disordered" evidence="16">
    <location>
        <begin position="567"/>
        <end position="640"/>
    </location>
</feature>
<comment type="caution">
    <text evidence="19">The sequence shown here is derived from an EMBL/GenBank/DDBJ whole genome shotgun (WGS) entry which is preliminary data.</text>
</comment>
<evidence type="ECO:0000256" key="11">
    <source>
        <dbReference type="ARBA" id="ARBA00022989"/>
    </source>
</evidence>
<evidence type="ECO:0000256" key="15">
    <source>
        <dbReference type="ARBA" id="ARBA00048109"/>
    </source>
</evidence>
<dbReference type="CDD" id="cd07987">
    <property type="entry name" value="LPLAT_MGAT-like"/>
    <property type="match status" value="1"/>
</dbReference>
<reference evidence="19" key="1">
    <citation type="submission" date="2021-01" db="EMBL/GenBank/DDBJ databases">
        <authorList>
            <person name="Kaushik A."/>
        </authorList>
    </citation>
    <scope>NUCLEOTIDE SEQUENCE</scope>
    <source>
        <strain evidence="19">AG1-1C</strain>
    </source>
</reference>
<keyword evidence="14" id="KW-0012">Acyltransferase</keyword>
<dbReference type="PROSITE" id="PS50196">
    <property type="entry name" value="RANBD1"/>
    <property type="match status" value="1"/>
</dbReference>
<evidence type="ECO:0000256" key="13">
    <source>
        <dbReference type="ARBA" id="ARBA00023136"/>
    </source>
</evidence>
<dbReference type="PANTHER" id="PTHR12317">
    <property type="entry name" value="DIACYLGLYCEROL O-ACYLTRANSFERASE"/>
    <property type="match status" value="1"/>
</dbReference>
<evidence type="ECO:0000313" key="20">
    <source>
        <dbReference type="Proteomes" id="UP000663846"/>
    </source>
</evidence>
<feature type="domain" description="RanBD1" evidence="18">
    <location>
        <begin position="653"/>
        <end position="742"/>
    </location>
</feature>
<proteinExistence type="inferred from homology"/>
<feature type="region of interest" description="Disordered" evidence="16">
    <location>
        <begin position="375"/>
        <end position="459"/>
    </location>
</feature>
<keyword evidence="7" id="KW-0808">Transferase</keyword>
<dbReference type="SMART" id="SM00160">
    <property type="entry name" value="RanBD"/>
    <property type="match status" value="1"/>
</dbReference>
<feature type="compositionally biased region" description="Polar residues" evidence="16">
    <location>
        <begin position="353"/>
        <end position="362"/>
    </location>
</feature>
<dbReference type="Gene3D" id="2.30.29.30">
    <property type="entry name" value="Pleckstrin-homology domain (PH domain)/Phosphotyrosine-binding domain (PTB)"/>
    <property type="match status" value="1"/>
</dbReference>
<dbReference type="SUPFAM" id="SSF50729">
    <property type="entry name" value="PH domain-like"/>
    <property type="match status" value="1"/>
</dbReference>
<dbReference type="GO" id="GO:0004144">
    <property type="term" value="F:diacylglycerol O-acyltransferase activity"/>
    <property type="evidence" value="ECO:0007669"/>
    <property type="project" value="UniProtKB-EC"/>
</dbReference>
<keyword evidence="10" id="KW-0256">Endoplasmic reticulum</keyword>
<keyword evidence="9" id="KW-0319">Glycerol metabolism</keyword>
<comment type="catalytic activity">
    <reaction evidence="15">
        <text>an acyl-CoA + a 1,2-diacyl-sn-glycerol = a triacyl-sn-glycerol + CoA</text>
        <dbReference type="Rhea" id="RHEA:10868"/>
        <dbReference type="ChEBI" id="CHEBI:17815"/>
        <dbReference type="ChEBI" id="CHEBI:57287"/>
        <dbReference type="ChEBI" id="CHEBI:58342"/>
        <dbReference type="ChEBI" id="CHEBI:64615"/>
        <dbReference type="EC" id="2.3.1.20"/>
    </reaction>
</comment>
<keyword evidence="6" id="KW-0444">Lipid biosynthesis</keyword>
<evidence type="ECO:0000256" key="4">
    <source>
        <dbReference type="ARBA" id="ARBA00005420"/>
    </source>
</evidence>
<evidence type="ECO:0000259" key="18">
    <source>
        <dbReference type="PROSITE" id="PS50196"/>
    </source>
</evidence>
<dbReference type="InterPro" id="IPR007130">
    <property type="entry name" value="DAGAT"/>
</dbReference>
<evidence type="ECO:0000256" key="16">
    <source>
        <dbReference type="SAM" id="MobiDB-lite"/>
    </source>
</evidence>
<dbReference type="InterPro" id="IPR011993">
    <property type="entry name" value="PH-like_dom_sf"/>
</dbReference>
<evidence type="ECO:0000256" key="9">
    <source>
        <dbReference type="ARBA" id="ARBA00022798"/>
    </source>
</evidence>
<evidence type="ECO:0000256" key="5">
    <source>
        <dbReference type="ARBA" id="ARBA00013244"/>
    </source>
</evidence>
<dbReference type="InterPro" id="IPR000156">
    <property type="entry name" value="Ran_bind_dom"/>
</dbReference>
<feature type="compositionally biased region" description="Polar residues" evidence="16">
    <location>
        <begin position="500"/>
        <end position="521"/>
    </location>
</feature>
<dbReference type="Proteomes" id="UP000663846">
    <property type="component" value="Unassembled WGS sequence"/>
</dbReference>
<comment type="similarity">
    <text evidence="4">Belongs to the diacylglycerol acyltransferase family.</text>
</comment>
<feature type="region of interest" description="Disordered" evidence="16">
    <location>
        <begin position="339"/>
        <end position="362"/>
    </location>
</feature>
<dbReference type="GO" id="GO:0005789">
    <property type="term" value="C:endoplasmic reticulum membrane"/>
    <property type="evidence" value="ECO:0007669"/>
    <property type="project" value="UniProtKB-SubCell"/>
</dbReference>
<evidence type="ECO:0000256" key="12">
    <source>
        <dbReference type="ARBA" id="ARBA00023098"/>
    </source>
</evidence>
<organism evidence="19 20">
    <name type="scientific">Rhizoctonia solani</name>
    <dbReference type="NCBI Taxonomy" id="456999"/>
    <lineage>
        <taxon>Eukaryota</taxon>
        <taxon>Fungi</taxon>
        <taxon>Dikarya</taxon>
        <taxon>Basidiomycota</taxon>
        <taxon>Agaricomycotina</taxon>
        <taxon>Agaricomycetes</taxon>
        <taxon>Cantharellales</taxon>
        <taxon>Ceratobasidiaceae</taxon>
        <taxon>Rhizoctonia</taxon>
    </lineage>
</organism>
<evidence type="ECO:0000256" key="6">
    <source>
        <dbReference type="ARBA" id="ARBA00022516"/>
    </source>
</evidence>
<evidence type="ECO:0000256" key="3">
    <source>
        <dbReference type="ARBA" id="ARBA00005189"/>
    </source>
</evidence>
<dbReference type="GO" id="GO:0019432">
    <property type="term" value="P:triglyceride biosynthetic process"/>
    <property type="evidence" value="ECO:0007669"/>
    <property type="project" value="TreeGrafter"/>
</dbReference>
<evidence type="ECO:0000256" key="10">
    <source>
        <dbReference type="ARBA" id="ARBA00022824"/>
    </source>
</evidence>
<comment type="pathway">
    <text evidence="3">Lipid metabolism.</text>
</comment>
<comment type="subcellular location">
    <subcellularLocation>
        <location evidence="1">Endoplasmic reticulum membrane</location>
        <topology evidence="1">Multi-pass membrane protein</topology>
    </subcellularLocation>
</comment>
<evidence type="ECO:0000313" key="19">
    <source>
        <dbReference type="EMBL" id="CAE6418493.1"/>
    </source>
</evidence>
<comment type="pathway">
    <text evidence="2">Glycerolipid metabolism; triacylglycerol biosynthesis.</text>
</comment>